<dbReference type="GO" id="GO:0022857">
    <property type="term" value="F:transmembrane transporter activity"/>
    <property type="evidence" value="ECO:0007669"/>
    <property type="project" value="InterPro"/>
</dbReference>
<feature type="transmembrane region" description="Helical" evidence="8">
    <location>
        <begin position="141"/>
        <end position="163"/>
    </location>
</feature>
<dbReference type="PANTHER" id="PTHR23502">
    <property type="entry name" value="MAJOR FACILITATOR SUPERFAMILY"/>
    <property type="match status" value="1"/>
</dbReference>
<dbReference type="Pfam" id="PF07690">
    <property type="entry name" value="MFS_1"/>
    <property type="match status" value="1"/>
</dbReference>
<feature type="transmembrane region" description="Helical" evidence="8">
    <location>
        <begin position="208"/>
        <end position="233"/>
    </location>
</feature>
<dbReference type="PANTHER" id="PTHR23502:SF186">
    <property type="entry name" value="MAJOR FACILITATOR SUPERFAMILY (MFS) PROFILE DOMAIN-CONTAINING PROTEIN"/>
    <property type="match status" value="1"/>
</dbReference>
<accession>A0A9Q0AIS4</accession>
<evidence type="ECO:0000256" key="2">
    <source>
        <dbReference type="ARBA" id="ARBA00022448"/>
    </source>
</evidence>
<dbReference type="Proteomes" id="UP000829685">
    <property type="component" value="Unassembled WGS sequence"/>
</dbReference>
<feature type="transmembrane region" description="Helical" evidence="8">
    <location>
        <begin position="175"/>
        <end position="196"/>
    </location>
</feature>
<dbReference type="CDD" id="cd17323">
    <property type="entry name" value="MFS_Tpo1_MDR_like"/>
    <property type="match status" value="1"/>
</dbReference>
<name>A0A9Q0AIS4_9PEZI</name>
<keyword evidence="2" id="KW-0813">Transport</keyword>
<dbReference type="AlphaFoldDB" id="A0A9Q0AIS4"/>
<dbReference type="SUPFAM" id="SSF103473">
    <property type="entry name" value="MFS general substrate transporter"/>
    <property type="match status" value="1"/>
</dbReference>
<evidence type="ECO:0000256" key="3">
    <source>
        <dbReference type="ARBA" id="ARBA00022475"/>
    </source>
</evidence>
<evidence type="ECO:0000313" key="11">
    <source>
        <dbReference type="Proteomes" id="UP000829685"/>
    </source>
</evidence>
<reference evidence="10" key="1">
    <citation type="submission" date="2021-03" db="EMBL/GenBank/DDBJ databases">
        <title>Revisited historic fungal species revealed as producer of novel bioactive compounds through whole genome sequencing and comparative genomics.</title>
        <authorList>
            <person name="Vignolle G.A."/>
            <person name="Hochenegger N."/>
            <person name="Mach R.L."/>
            <person name="Mach-Aigner A.R."/>
            <person name="Javad Rahimi M."/>
            <person name="Salim K.A."/>
            <person name="Chan C.M."/>
            <person name="Lim L.B.L."/>
            <person name="Cai F."/>
            <person name="Druzhinina I.S."/>
            <person name="U'Ren J.M."/>
            <person name="Derntl C."/>
        </authorList>
    </citation>
    <scope>NUCLEOTIDE SEQUENCE</scope>
    <source>
        <strain evidence="10">TUCIM 5799</strain>
    </source>
</reference>
<keyword evidence="6 8" id="KW-0472">Membrane</keyword>
<evidence type="ECO:0000313" key="10">
    <source>
        <dbReference type="EMBL" id="KAI1850466.1"/>
    </source>
</evidence>
<evidence type="ECO:0000256" key="6">
    <source>
        <dbReference type="ARBA" id="ARBA00023136"/>
    </source>
</evidence>
<evidence type="ECO:0000256" key="4">
    <source>
        <dbReference type="ARBA" id="ARBA00022692"/>
    </source>
</evidence>
<feature type="transmembrane region" description="Helical" evidence="8">
    <location>
        <begin position="53"/>
        <end position="79"/>
    </location>
</feature>
<dbReference type="InterPro" id="IPR020846">
    <property type="entry name" value="MFS_dom"/>
</dbReference>
<comment type="subcellular location">
    <subcellularLocation>
        <location evidence="1">Cell membrane</location>
        <topology evidence="1">Multi-pass membrane protein</topology>
    </subcellularLocation>
</comment>
<dbReference type="EMBL" id="JAFIMR010000070">
    <property type="protein sequence ID" value="KAI1850466.1"/>
    <property type="molecule type" value="Genomic_DNA"/>
</dbReference>
<protein>
    <recommendedName>
        <fullName evidence="9">Major facilitator superfamily (MFS) profile domain-containing protein</fullName>
    </recommendedName>
</protein>
<feature type="transmembrane region" description="Helical" evidence="8">
    <location>
        <begin position="378"/>
        <end position="399"/>
    </location>
</feature>
<feature type="transmembrane region" description="Helical" evidence="8">
    <location>
        <begin position="440"/>
        <end position="462"/>
    </location>
</feature>
<feature type="transmembrane region" description="Helical" evidence="8">
    <location>
        <begin position="411"/>
        <end position="434"/>
    </location>
</feature>
<dbReference type="Gene3D" id="1.20.1250.20">
    <property type="entry name" value="MFS general substrate transporter like domains"/>
    <property type="match status" value="1"/>
</dbReference>
<organism evidence="10 11">
    <name type="scientific">Neoarthrinium moseri</name>
    <dbReference type="NCBI Taxonomy" id="1658444"/>
    <lineage>
        <taxon>Eukaryota</taxon>
        <taxon>Fungi</taxon>
        <taxon>Dikarya</taxon>
        <taxon>Ascomycota</taxon>
        <taxon>Pezizomycotina</taxon>
        <taxon>Sordariomycetes</taxon>
        <taxon>Xylariomycetidae</taxon>
        <taxon>Amphisphaeriales</taxon>
        <taxon>Apiosporaceae</taxon>
        <taxon>Neoarthrinium</taxon>
    </lineage>
</organism>
<evidence type="ECO:0000256" key="1">
    <source>
        <dbReference type="ARBA" id="ARBA00004651"/>
    </source>
</evidence>
<feature type="transmembrane region" description="Helical" evidence="8">
    <location>
        <begin position="116"/>
        <end position="135"/>
    </location>
</feature>
<keyword evidence="3" id="KW-1003">Cell membrane</keyword>
<feature type="transmembrane region" description="Helical" evidence="8">
    <location>
        <begin position="347"/>
        <end position="366"/>
    </location>
</feature>
<keyword evidence="11" id="KW-1185">Reference proteome</keyword>
<gene>
    <name evidence="10" type="ORF">JX265_013428</name>
</gene>
<dbReference type="InterPro" id="IPR036259">
    <property type="entry name" value="MFS_trans_sf"/>
</dbReference>
<feature type="transmembrane region" description="Helical" evidence="8">
    <location>
        <begin position="261"/>
        <end position="284"/>
    </location>
</feature>
<keyword evidence="5 8" id="KW-1133">Transmembrane helix</keyword>
<dbReference type="InterPro" id="IPR011701">
    <property type="entry name" value="MFS"/>
</dbReference>
<feature type="domain" description="Major facilitator superfamily (MFS) profile" evidence="9">
    <location>
        <begin position="50"/>
        <end position="487"/>
    </location>
</feature>
<keyword evidence="4 8" id="KW-0812">Transmembrane</keyword>
<dbReference type="PROSITE" id="PS50850">
    <property type="entry name" value="MFS"/>
    <property type="match status" value="1"/>
</dbReference>
<proteinExistence type="inferred from homology"/>
<evidence type="ECO:0000256" key="7">
    <source>
        <dbReference type="ARBA" id="ARBA00038459"/>
    </source>
</evidence>
<comment type="caution">
    <text evidence="10">The sequence shown here is derived from an EMBL/GenBank/DDBJ whole genome shotgun (WGS) entry which is preliminary data.</text>
</comment>
<dbReference type="FunFam" id="1.20.1250.20:FF:000011">
    <property type="entry name" value="MFS multidrug transporter, putative"/>
    <property type="match status" value="1"/>
</dbReference>
<feature type="transmembrane region" description="Helical" evidence="8">
    <location>
        <begin position="304"/>
        <end position="327"/>
    </location>
</feature>
<feature type="transmembrane region" description="Helical" evidence="8">
    <location>
        <begin position="85"/>
        <end position="104"/>
    </location>
</feature>
<evidence type="ECO:0000256" key="5">
    <source>
        <dbReference type="ARBA" id="ARBA00022989"/>
    </source>
</evidence>
<sequence length="487" mass="53146">MERQTAQMFEGLVPKNTDPEEAAVQAEPLQITLDPEEIPTNWPARKKWSSTMVVVFMTATVTFCSSVHTAAIAGVAASYQCSKTVATLGVTTFLLGFATGPLLFAPLSEVWGRSLVFRITFLLFFCFNIGCATAPNISALLVLRFLAGFFGSPTVTNSGGSLADIWPQSQRSVPFALFTTGSSLGPVVAPIVGGFISQHLVWRWNYGVVSILAGIVYVAMLLLLPETYVVVLLQQKKVKAGFRPACQSFKEQYATNLTRPWLMLFTEPILFTLGLYSAFVWGILYLDFTAYPVVFQQSRQWSQGIAGLSFLGIGLGMAIATASSPWINDIHAAFVKKLGGPKPEARLPHLIVLAWLIPIALFWFGWTANPPTHWAAPIAAGTPFGIGFVTLFLGTNAYLTDCYGRFSASALAANAVLRSLFSAGFPLFAAQMYVRLGTPWASNLLGFIALAMAPVPWALYTYGPWLRSKSKYHLWTVELEENSKGSM</sequence>
<comment type="similarity">
    <text evidence="7">Belongs to the major facilitator superfamily. DHA1 family. Polyamines/proton antiporter (TC 2.A.1.2.16) subfamily.</text>
</comment>
<evidence type="ECO:0000259" key="9">
    <source>
        <dbReference type="PROSITE" id="PS50850"/>
    </source>
</evidence>
<evidence type="ECO:0000256" key="8">
    <source>
        <dbReference type="SAM" id="Phobius"/>
    </source>
</evidence>
<dbReference type="GO" id="GO:0005886">
    <property type="term" value="C:plasma membrane"/>
    <property type="evidence" value="ECO:0007669"/>
    <property type="project" value="UniProtKB-SubCell"/>
</dbReference>